<dbReference type="AlphaFoldDB" id="A0A0H5LUT4"/>
<dbReference type="GO" id="GO:0030170">
    <property type="term" value="F:pyridoxal phosphate binding"/>
    <property type="evidence" value="ECO:0007669"/>
    <property type="project" value="TreeGrafter"/>
</dbReference>
<comment type="similarity">
    <text evidence="3 4">Belongs to the DegT/DnrJ/EryC1 family.</text>
</comment>
<evidence type="ECO:0000256" key="4">
    <source>
        <dbReference type="RuleBase" id="RU004508"/>
    </source>
</evidence>
<dbReference type="InterPro" id="IPR015421">
    <property type="entry name" value="PyrdxlP-dep_Trfase_major"/>
</dbReference>
<dbReference type="PIRSF" id="PIRSF000390">
    <property type="entry name" value="PLP_StrS"/>
    <property type="match status" value="1"/>
</dbReference>
<dbReference type="Pfam" id="PF01041">
    <property type="entry name" value="DegT_DnrJ_EryC1"/>
    <property type="match status" value="1"/>
</dbReference>
<dbReference type="InterPro" id="IPR015422">
    <property type="entry name" value="PyrdxlP-dep_Trfase_small"/>
</dbReference>
<dbReference type="PANTHER" id="PTHR30244:SF34">
    <property type="entry name" value="DTDP-4-AMINO-4,6-DIDEOXYGALACTOSE TRANSAMINASE"/>
    <property type="match status" value="1"/>
</dbReference>
<protein>
    <submittedName>
        <fullName evidence="5">Lipopolysaccharide biosynthesis protein RfbH</fullName>
        <ecNumber evidence="5">2.6.1.-</ecNumber>
    </submittedName>
</protein>
<dbReference type="Proteomes" id="UP000043316">
    <property type="component" value="Unassembled WGS sequence"/>
</dbReference>
<dbReference type="EC" id="2.6.1.-" evidence="5"/>
<accession>A0A0H5LUT4</accession>
<dbReference type="SUPFAM" id="SSF53383">
    <property type="entry name" value="PLP-dependent transferases"/>
    <property type="match status" value="1"/>
</dbReference>
<keyword evidence="5" id="KW-0808">Transferase</keyword>
<evidence type="ECO:0000256" key="1">
    <source>
        <dbReference type="ARBA" id="ARBA00001933"/>
    </source>
</evidence>
<evidence type="ECO:0000256" key="3">
    <source>
        <dbReference type="ARBA" id="ARBA00037999"/>
    </source>
</evidence>
<dbReference type="NCBIfam" id="NF011936">
    <property type="entry name" value="PRK15407.1"/>
    <property type="match status" value="1"/>
</dbReference>
<dbReference type="GO" id="GO:0000271">
    <property type="term" value="P:polysaccharide biosynthetic process"/>
    <property type="evidence" value="ECO:0007669"/>
    <property type="project" value="TreeGrafter"/>
</dbReference>
<reference evidence="6" key="1">
    <citation type="submission" date="2015-03" db="EMBL/GenBank/DDBJ databases">
        <authorList>
            <consortium name="Pathogen Informatics"/>
        </authorList>
    </citation>
    <scope>NUCLEOTIDE SEQUENCE [LARGE SCALE GENOMIC DNA]</scope>
    <source>
        <strain evidence="6">R148</strain>
    </source>
</reference>
<keyword evidence="5" id="KW-0032">Aminotransferase</keyword>
<dbReference type="Gene3D" id="3.40.640.10">
    <property type="entry name" value="Type I PLP-dependent aspartate aminotransferase-like (Major domain)"/>
    <property type="match status" value="1"/>
</dbReference>
<dbReference type="CDD" id="cd00616">
    <property type="entry name" value="AHBA_syn"/>
    <property type="match status" value="1"/>
</dbReference>
<dbReference type="InterPro" id="IPR000653">
    <property type="entry name" value="DegT/StrS_aminotransferase"/>
</dbReference>
<evidence type="ECO:0000256" key="2">
    <source>
        <dbReference type="ARBA" id="ARBA00022898"/>
    </source>
</evidence>
<dbReference type="EMBL" id="CWJI01000003">
    <property type="protein sequence ID" value="CRY54919.1"/>
    <property type="molecule type" value="Genomic_DNA"/>
</dbReference>
<name>A0A0H5LUT4_YERIN</name>
<evidence type="ECO:0000313" key="5">
    <source>
        <dbReference type="EMBL" id="CRY54919.1"/>
    </source>
</evidence>
<sequence>MNQEQLRLQIAELVAQYAETAMAPKPFEAGKSVVPPSGKVIGAKELQLMVEASLDGWLTTGRFNDAFEKKLGEYIGVPHVLTTTSGSSANLLALTALTSPKLGTRALKPGDEVITVAAGFPTTVNPTIQNGLIPVFIDVDIPTYNVNVSLIEAAVSDKTKAIMIAHTLGNLFDLAEVRRVADKYNLWLIEDCCDALGSRYDGKMAGTFGDIGTVSFYPAHHITMGEGGAVFTKSAELRSIIESFRDWGRDCYCAPGCDNTCKKRFGQQLGSLPFGYDHKYTYSHLGYNLKITDMQAACGLAQLERIEEFVETRKANFKYLKDALQSCVDFIELPEATENSDPSWFGFPITLKEDCGISRIDLVKFLDESKVGTRLLFAGNLTRQPYFHDVKYRVVGELTNTDRIMNQTFWIGIYPGLTHDHLDYVVSKFEEFFGLNF</sequence>
<dbReference type="GeneID" id="61817482"/>
<dbReference type="Gene3D" id="3.90.1150.10">
    <property type="entry name" value="Aspartate Aminotransferase, domain 1"/>
    <property type="match status" value="1"/>
</dbReference>
<proteinExistence type="inferred from homology"/>
<dbReference type="RefSeq" id="WP_019212851.1">
    <property type="nucleotide sequence ID" value="NZ_CWJI01000003.1"/>
</dbReference>
<gene>
    <name evidence="5" type="primary">btrR</name>
    <name evidence="5" type="ORF">ERS008476_01889</name>
</gene>
<evidence type="ECO:0000313" key="6">
    <source>
        <dbReference type="Proteomes" id="UP000043316"/>
    </source>
</evidence>
<organism evidence="5 6">
    <name type="scientific">Yersinia intermedia</name>
    <dbReference type="NCBI Taxonomy" id="631"/>
    <lineage>
        <taxon>Bacteria</taxon>
        <taxon>Pseudomonadati</taxon>
        <taxon>Pseudomonadota</taxon>
        <taxon>Gammaproteobacteria</taxon>
        <taxon>Enterobacterales</taxon>
        <taxon>Yersiniaceae</taxon>
        <taxon>Yersinia</taxon>
    </lineage>
</organism>
<dbReference type="FunFam" id="3.90.1150.10:FF:000068">
    <property type="entry name" value="LPS biosynthesis protein"/>
    <property type="match status" value="1"/>
</dbReference>
<comment type="cofactor">
    <cofactor evidence="1">
        <name>pyridoxal 5'-phosphate</name>
        <dbReference type="ChEBI" id="CHEBI:597326"/>
    </cofactor>
</comment>
<dbReference type="GO" id="GO:0008483">
    <property type="term" value="F:transaminase activity"/>
    <property type="evidence" value="ECO:0007669"/>
    <property type="project" value="UniProtKB-KW"/>
</dbReference>
<dbReference type="InterPro" id="IPR015424">
    <property type="entry name" value="PyrdxlP-dep_Trfase"/>
</dbReference>
<dbReference type="FunFam" id="3.40.640.10:FF:000079">
    <property type="entry name" value="LPS biosynthesis protein"/>
    <property type="match status" value="1"/>
</dbReference>
<dbReference type="PANTHER" id="PTHR30244">
    <property type="entry name" value="TRANSAMINASE"/>
    <property type="match status" value="1"/>
</dbReference>
<keyword evidence="2 4" id="KW-0663">Pyridoxal phosphate</keyword>